<dbReference type="PATRIC" id="fig|1298593.3.peg.409"/>
<feature type="domain" description="Transposase IS66 zinc-finger binding" evidence="4">
    <location>
        <begin position="146"/>
        <end position="189"/>
    </location>
</feature>
<sequence>MKTPPADHLPDDIVALKQQLLAQSQLLQSQQNQLEKKEQLIHHHQVLLNKKQSRIQFLEEQIILFKQRQFGKSSEKSDQQAELFDEVEHENDASAPEIAESIDAEVSTAESASDAVSSAPKKASGRKPLPAVLPRVRIEHDLAEVDKRCECGCVKTCIGEDTSEQLDIIPAVVQVLVHARKKYACKACENGVHIAELPKQPLPKSNASPGLLAHIAVAKYQDGLPLYRMETIFKRMGIHLPRNTLANWMIKSSECLQPLYNLLNDQLLDSDYIHMDETRVQVLKEPDKTAESLSYMWVRKTGDREHPIILFDYASRRRTDVAASLLGDYQGYLQTDDYAGYHRIGQQQGIVALACMAHARRKFIEAQKVSPSLKGKVSKADMAITMIKGLYAIEASIKDQAAEQKYQTRQEKSQPQLNKLRAWLDKALQQTLPKGKTGEALAYLDKNWDKLTVYISDGRLNIDNNPVENAIRPFAIGRKNWLFSDSQRGAKASAMLYSIIETAKANGLEPYAYLRTVLTRLPHCETVEDIEKLLPENIELAVI</sequence>
<dbReference type="InterPro" id="IPR024474">
    <property type="entry name" value="Znf_dom_IS66"/>
</dbReference>
<dbReference type="Proteomes" id="UP000011866">
    <property type="component" value="Chromosome"/>
</dbReference>
<dbReference type="NCBIfam" id="NF033517">
    <property type="entry name" value="transpos_IS66"/>
    <property type="match status" value="1"/>
</dbReference>
<protein>
    <submittedName>
        <fullName evidence="7">Transposase IS66</fullName>
    </submittedName>
</protein>
<dbReference type="RefSeq" id="WP_015485606.1">
    <property type="nucleotide sequence ID" value="NC_020888.1"/>
</dbReference>
<feature type="domain" description="Transposase TnpC homeodomain" evidence="5">
    <location>
        <begin position="58"/>
        <end position="138"/>
    </location>
</feature>
<evidence type="ECO:0000313" key="8">
    <source>
        <dbReference type="Proteomes" id="UP000011866"/>
    </source>
</evidence>
<proteinExistence type="predicted"/>
<feature type="coiled-coil region" evidence="1">
    <location>
        <begin position="13"/>
        <end position="68"/>
    </location>
</feature>
<evidence type="ECO:0000259" key="6">
    <source>
        <dbReference type="Pfam" id="PF13817"/>
    </source>
</evidence>
<feature type="domain" description="Transposase IS66 central" evidence="3">
    <location>
        <begin position="204"/>
        <end position="491"/>
    </location>
</feature>
<gene>
    <name evidence="7" type="ORF">TOL_0424</name>
</gene>
<dbReference type="KEGG" id="tol:TOL_0424"/>
<name>M5DN71_9GAMM</name>
<evidence type="ECO:0000256" key="2">
    <source>
        <dbReference type="SAM" id="MobiDB-lite"/>
    </source>
</evidence>
<keyword evidence="1" id="KW-0175">Coiled coil</keyword>
<feature type="domain" description="Transposase IS66 C-terminal" evidence="6">
    <location>
        <begin position="498"/>
        <end position="535"/>
    </location>
</feature>
<evidence type="ECO:0000259" key="4">
    <source>
        <dbReference type="Pfam" id="PF13005"/>
    </source>
</evidence>
<evidence type="ECO:0000256" key="1">
    <source>
        <dbReference type="SAM" id="Coils"/>
    </source>
</evidence>
<dbReference type="Pfam" id="PF13005">
    <property type="entry name" value="zf-IS66"/>
    <property type="match status" value="1"/>
</dbReference>
<dbReference type="InterPro" id="IPR004291">
    <property type="entry name" value="Transposase_IS66_central"/>
</dbReference>
<keyword evidence="8" id="KW-1185">Reference proteome</keyword>
<accession>M5DN71</accession>
<dbReference type="PANTHER" id="PTHR33678:SF1">
    <property type="entry name" value="BLL1576 PROTEIN"/>
    <property type="match status" value="1"/>
</dbReference>
<dbReference type="EMBL" id="HF680312">
    <property type="protein sequence ID" value="CCU70866.1"/>
    <property type="molecule type" value="Genomic_DNA"/>
</dbReference>
<dbReference type="AlphaFoldDB" id="M5DN71"/>
<dbReference type="InterPro" id="IPR039552">
    <property type="entry name" value="IS66_C"/>
</dbReference>
<reference evidence="7 8" key="1">
    <citation type="journal article" date="2013" name="Genome Announc.">
        <title>Genome Sequence of Thalassolituus oleivorans MIL-1 (DSM 14913T).</title>
        <authorList>
            <person name="Golyshin P.N."/>
            <person name="Werner J."/>
            <person name="Chernikova T.N."/>
            <person name="Tran H."/>
            <person name="Ferrer M."/>
            <person name="Yakimov M.M."/>
            <person name="Teeling H."/>
            <person name="Golyshina O.V."/>
        </authorList>
    </citation>
    <scope>NUCLEOTIDE SEQUENCE [LARGE SCALE GENOMIC DNA]</scope>
    <source>
        <strain evidence="7 8">MIL-1</strain>
    </source>
</reference>
<dbReference type="Pfam" id="PF13817">
    <property type="entry name" value="DDE_Tnp_IS66_C"/>
    <property type="match status" value="1"/>
</dbReference>
<dbReference type="InterPro" id="IPR024463">
    <property type="entry name" value="Transposase_TnpC_homeodom"/>
</dbReference>
<dbReference type="HOGENOM" id="CLU_023034_0_2_6"/>
<dbReference type="GeneID" id="79175418"/>
<organism evidence="7 8">
    <name type="scientific">Thalassolituus oleivorans MIL-1</name>
    <dbReference type="NCBI Taxonomy" id="1298593"/>
    <lineage>
        <taxon>Bacteria</taxon>
        <taxon>Pseudomonadati</taxon>
        <taxon>Pseudomonadota</taxon>
        <taxon>Gammaproteobacteria</taxon>
        <taxon>Oceanospirillales</taxon>
        <taxon>Oceanospirillaceae</taxon>
        <taxon>Thalassolituus</taxon>
    </lineage>
</organism>
<dbReference type="PANTHER" id="PTHR33678">
    <property type="entry name" value="BLL1576 PROTEIN"/>
    <property type="match status" value="1"/>
</dbReference>
<feature type="region of interest" description="Disordered" evidence="2">
    <location>
        <begin position="104"/>
        <end position="127"/>
    </location>
</feature>
<evidence type="ECO:0000259" key="5">
    <source>
        <dbReference type="Pfam" id="PF13007"/>
    </source>
</evidence>
<dbReference type="InterPro" id="IPR052344">
    <property type="entry name" value="Transposase-related"/>
</dbReference>
<evidence type="ECO:0000259" key="3">
    <source>
        <dbReference type="Pfam" id="PF03050"/>
    </source>
</evidence>
<evidence type="ECO:0000313" key="7">
    <source>
        <dbReference type="EMBL" id="CCU70866.1"/>
    </source>
</evidence>
<dbReference type="eggNOG" id="COG4974">
    <property type="taxonomic scope" value="Bacteria"/>
</dbReference>
<dbReference type="Pfam" id="PF13007">
    <property type="entry name" value="LZ_Tnp_IS66"/>
    <property type="match status" value="1"/>
</dbReference>
<dbReference type="Pfam" id="PF03050">
    <property type="entry name" value="DDE_Tnp_IS66"/>
    <property type="match status" value="1"/>
</dbReference>